<gene>
    <name evidence="9" type="ORF">bsdcttw_38360</name>
</gene>
<dbReference type="PANTHER" id="PTHR46558">
    <property type="entry name" value="TRACRIPTIONAL REGULATORY PROTEIN-RELATED-RELATED"/>
    <property type="match status" value="1"/>
</dbReference>
<dbReference type="PROSITE" id="PS50943">
    <property type="entry name" value="HTH_CROC1"/>
    <property type="match status" value="1"/>
</dbReference>
<dbReference type="Gene3D" id="3.40.30.60">
    <property type="entry name" value="FHIPEP family, domain 1"/>
    <property type="match status" value="1"/>
</dbReference>
<keyword evidence="5" id="KW-1133">Transmembrane helix</keyword>
<protein>
    <recommendedName>
        <fullName evidence="8">HTH cro/C1-type domain-containing protein</fullName>
    </recommendedName>
</protein>
<dbReference type="InterPro" id="IPR042193">
    <property type="entry name" value="FHIPEP_3"/>
</dbReference>
<dbReference type="Proteomes" id="UP000515703">
    <property type="component" value="Chromosome"/>
</dbReference>
<evidence type="ECO:0000256" key="4">
    <source>
        <dbReference type="ARBA" id="ARBA00022692"/>
    </source>
</evidence>
<dbReference type="InterPro" id="IPR042194">
    <property type="entry name" value="FHIPEP_1"/>
</dbReference>
<dbReference type="InterPro" id="IPR001712">
    <property type="entry name" value="T3SS_FHIPEP"/>
</dbReference>
<reference evidence="9 10" key="1">
    <citation type="submission" date="2020-08" db="EMBL/GenBank/DDBJ databases">
        <title>Draft genome sequencing of an Anaerocolumna strain isolated from anoxic soil subjected to BSD treatment.</title>
        <authorList>
            <person name="Uek A."/>
            <person name="Tonouchi A."/>
        </authorList>
    </citation>
    <scope>NUCLEOTIDE SEQUENCE [LARGE SCALE GENOMIC DNA]</scope>
    <source>
        <strain evidence="9 10">CTTW</strain>
    </source>
</reference>
<dbReference type="Gene3D" id="1.10.260.40">
    <property type="entry name" value="lambda repressor-like DNA-binding domains"/>
    <property type="match status" value="1"/>
</dbReference>
<evidence type="ECO:0000256" key="1">
    <source>
        <dbReference type="ARBA" id="ARBA00004651"/>
    </source>
</evidence>
<evidence type="ECO:0000256" key="5">
    <source>
        <dbReference type="ARBA" id="ARBA00022989"/>
    </source>
</evidence>
<keyword evidence="10" id="KW-1185">Reference proteome</keyword>
<keyword evidence="4" id="KW-0812">Transmembrane</keyword>
<dbReference type="Pfam" id="PF00771">
    <property type="entry name" value="FHIPEP"/>
    <property type="match status" value="2"/>
</dbReference>
<proteinExistence type="inferred from homology"/>
<dbReference type="Pfam" id="PF01381">
    <property type="entry name" value="HTH_3"/>
    <property type="match status" value="1"/>
</dbReference>
<evidence type="ECO:0000256" key="3">
    <source>
        <dbReference type="ARBA" id="ARBA00022475"/>
    </source>
</evidence>
<dbReference type="InterPro" id="IPR001387">
    <property type="entry name" value="Cro/C1-type_HTH"/>
</dbReference>
<dbReference type="EMBL" id="AP023368">
    <property type="protein sequence ID" value="BCK00796.1"/>
    <property type="molecule type" value="Genomic_DNA"/>
</dbReference>
<dbReference type="PANTHER" id="PTHR46558:SF11">
    <property type="entry name" value="HTH-TYPE TRANSCRIPTIONAL REGULATOR XRE"/>
    <property type="match status" value="1"/>
</dbReference>
<sequence>MNGFENRLIQARKDNHFTQEELALRLGVTPQAISKWERGMGYPDIELAVSLSHLLNCSLDYMFQGEERMDFSEKSEGKPSGEVLENILAEPLLLEIGTGLVAAAYEESTGRFAALSDIRKRLAGSLGLLLPKIRIRDREEMDKFSYRILAYDEILYESTFTREEEVSFTQIYTDLEKVSISQYGKIINKQLTKSLTDNLAEKHPEIIKGVVPEKISLIQFQKLLIQIYEKKGNLHNLIKIVELLDEKIDGTKEINKLADDIIRELPV</sequence>
<dbReference type="KEGG" id="acht:bsdcttw_38360"/>
<dbReference type="InterPro" id="IPR010982">
    <property type="entry name" value="Lambda_DNA-bd_dom_sf"/>
</dbReference>
<comment type="subcellular location">
    <subcellularLocation>
        <location evidence="1">Cell membrane</location>
        <topology evidence="1">Multi-pass membrane protein</topology>
    </subcellularLocation>
</comment>
<feature type="domain" description="HTH cro/C1-type" evidence="8">
    <location>
        <begin position="8"/>
        <end position="62"/>
    </location>
</feature>
<evidence type="ECO:0000256" key="6">
    <source>
        <dbReference type="ARBA" id="ARBA00023125"/>
    </source>
</evidence>
<evidence type="ECO:0000256" key="7">
    <source>
        <dbReference type="ARBA" id="ARBA00023136"/>
    </source>
</evidence>
<dbReference type="CDD" id="cd00093">
    <property type="entry name" value="HTH_XRE"/>
    <property type="match status" value="1"/>
</dbReference>
<dbReference type="SUPFAM" id="SSF47413">
    <property type="entry name" value="lambda repressor-like DNA-binding domains"/>
    <property type="match status" value="1"/>
</dbReference>
<evidence type="ECO:0000259" key="8">
    <source>
        <dbReference type="PROSITE" id="PS50943"/>
    </source>
</evidence>
<evidence type="ECO:0000313" key="9">
    <source>
        <dbReference type="EMBL" id="BCK00796.1"/>
    </source>
</evidence>
<dbReference type="AlphaFoldDB" id="A0A7I8DUL0"/>
<reference evidence="9 10" key="2">
    <citation type="submission" date="2020-08" db="EMBL/GenBank/DDBJ databases">
        <authorList>
            <person name="Ueki A."/>
            <person name="Tonouchi A."/>
        </authorList>
    </citation>
    <scope>NUCLEOTIDE SEQUENCE [LARGE SCALE GENOMIC DNA]</scope>
    <source>
        <strain evidence="9 10">CTTW</strain>
    </source>
</reference>
<keyword evidence="7" id="KW-0472">Membrane</keyword>
<organism evidence="9 10">
    <name type="scientific">Anaerocolumna chitinilytica</name>
    <dbReference type="NCBI Taxonomy" id="1727145"/>
    <lineage>
        <taxon>Bacteria</taxon>
        <taxon>Bacillati</taxon>
        <taxon>Bacillota</taxon>
        <taxon>Clostridia</taxon>
        <taxon>Lachnospirales</taxon>
        <taxon>Lachnospiraceae</taxon>
        <taxon>Anaerocolumna</taxon>
    </lineage>
</organism>
<keyword evidence="6" id="KW-0238">DNA-binding</keyword>
<evidence type="ECO:0000313" key="10">
    <source>
        <dbReference type="Proteomes" id="UP000515703"/>
    </source>
</evidence>
<dbReference type="GO" id="GO:0009306">
    <property type="term" value="P:protein secretion"/>
    <property type="evidence" value="ECO:0007669"/>
    <property type="project" value="InterPro"/>
</dbReference>
<dbReference type="GO" id="GO:0005886">
    <property type="term" value="C:plasma membrane"/>
    <property type="evidence" value="ECO:0007669"/>
    <property type="project" value="UniProtKB-SubCell"/>
</dbReference>
<dbReference type="RefSeq" id="WP_185256435.1">
    <property type="nucleotide sequence ID" value="NZ_AP023368.1"/>
</dbReference>
<comment type="similarity">
    <text evidence="2">Belongs to the FHIPEP (flagella/HR/invasion proteins export pore) family.</text>
</comment>
<dbReference type="GO" id="GO:0003677">
    <property type="term" value="F:DNA binding"/>
    <property type="evidence" value="ECO:0007669"/>
    <property type="project" value="UniProtKB-KW"/>
</dbReference>
<name>A0A7I8DUL0_9FIRM</name>
<dbReference type="SMART" id="SM00530">
    <property type="entry name" value="HTH_XRE"/>
    <property type="match status" value="1"/>
</dbReference>
<evidence type="ECO:0000256" key="2">
    <source>
        <dbReference type="ARBA" id="ARBA00008835"/>
    </source>
</evidence>
<accession>A0A7I8DUL0</accession>
<keyword evidence="3" id="KW-1003">Cell membrane</keyword>
<dbReference type="Gene3D" id="1.10.8.540">
    <property type="entry name" value="FHIPEP family, domain 3"/>
    <property type="match status" value="1"/>
</dbReference>